<dbReference type="AlphaFoldDB" id="A0A0B0PWA7"/>
<gene>
    <name evidence="1" type="ORF">F383_31870</name>
    <name evidence="2" type="ORF">F383_34171</name>
</gene>
<keyword evidence="3" id="KW-1185">Reference proteome</keyword>
<sequence>MALVSFTRQGNHVRPCKDMTLINYDKAKIPCKTMPKHGNGEFIRQGYHV</sequence>
<evidence type="ECO:0000313" key="1">
    <source>
        <dbReference type="EMBL" id="KHG26040.1"/>
    </source>
</evidence>
<evidence type="ECO:0000313" key="3">
    <source>
        <dbReference type="Proteomes" id="UP000032142"/>
    </source>
</evidence>
<organism evidence="2 3">
    <name type="scientific">Gossypium arboreum</name>
    <name type="common">Tree cotton</name>
    <name type="synonym">Gossypium nanking</name>
    <dbReference type="NCBI Taxonomy" id="29729"/>
    <lineage>
        <taxon>Eukaryota</taxon>
        <taxon>Viridiplantae</taxon>
        <taxon>Streptophyta</taxon>
        <taxon>Embryophyta</taxon>
        <taxon>Tracheophyta</taxon>
        <taxon>Spermatophyta</taxon>
        <taxon>Magnoliopsida</taxon>
        <taxon>eudicotyledons</taxon>
        <taxon>Gunneridae</taxon>
        <taxon>Pentapetalae</taxon>
        <taxon>rosids</taxon>
        <taxon>malvids</taxon>
        <taxon>Malvales</taxon>
        <taxon>Malvaceae</taxon>
        <taxon>Malvoideae</taxon>
        <taxon>Gossypium</taxon>
    </lineage>
</organism>
<reference evidence="3" key="2">
    <citation type="submission" date="2014-09" db="EMBL/GenBank/DDBJ databases">
        <authorList>
            <person name="Mudge J."/>
            <person name="Ramaraj T."/>
            <person name="Lindquist I.E."/>
            <person name="Bharti A.K."/>
            <person name="Sundararajan A."/>
            <person name="Cameron C.T."/>
            <person name="Woodward J.E."/>
            <person name="May G.D."/>
            <person name="Brubaker C."/>
            <person name="Broadhvest J."/>
            <person name="Wilkins T.A."/>
        </authorList>
    </citation>
    <scope>NUCLEOTIDE SEQUENCE</scope>
    <source>
        <strain evidence="3">cv. AKA8401</strain>
    </source>
</reference>
<evidence type="ECO:0000313" key="2">
    <source>
        <dbReference type="EMBL" id="KHG27696.1"/>
    </source>
</evidence>
<dbReference type="Proteomes" id="UP000032142">
    <property type="component" value="Unassembled WGS sequence"/>
</dbReference>
<protein>
    <submittedName>
        <fullName evidence="2">Uncharacterized protein</fullName>
    </submittedName>
</protein>
<name>A0A0B0PWA7_GOSAR</name>
<proteinExistence type="predicted"/>
<dbReference type="EMBL" id="KN434829">
    <property type="protein sequence ID" value="KHG26040.1"/>
    <property type="molecule type" value="Genomic_DNA"/>
</dbReference>
<reference evidence="2" key="1">
    <citation type="submission" date="2014-09" db="EMBL/GenBank/DDBJ databases">
        <title>G. arboreum L. cv. AKA8401 A2 genome assembly version 1.0.</title>
        <authorList>
            <person name="Mudge J."/>
            <person name="Ramaraj T."/>
            <person name="Lindquist I.E."/>
            <person name="Bharti A.K."/>
            <person name="Sundararajan A."/>
            <person name="Cameron C.T."/>
            <person name="Woodward J.E."/>
            <person name="May G.D."/>
            <person name="Brubaker C."/>
            <person name="Broadhvest J."/>
            <person name="Wilkins T.A."/>
        </authorList>
    </citation>
    <scope>NUCLEOTIDE SEQUENCE</scope>
</reference>
<dbReference type="EMBL" id="KN442113">
    <property type="protein sequence ID" value="KHG27696.1"/>
    <property type="molecule type" value="Genomic_DNA"/>
</dbReference>
<accession>A0A0B0PWA7</accession>